<reference evidence="1 2" key="1">
    <citation type="submission" date="2018-07" db="EMBL/GenBank/DDBJ databases">
        <title>Pseudomonas laoshanensis sp. nov., isolated from soil.</title>
        <authorList>
            <person name="Sun J."/>
            <person name="Yu L."/>
            <person name="Wang M."/>
            <person name="Zhang C."/>
        </authorList>
    </citation>
    <scope>NUCLEOTIDE SEQUENCE [LARGE SCALE GENOMIC DNA]</scope>
    <source>
        <strain evidence="1 2">Y22</strain>
    </source>
</reference>
<proteinExistence type="predicted"/>
<dbReference type="OrthoDB" id="196483at2"/>
<evidence type="ECO:0000313" key="1">
    <source>
        <dbReference type="EMBL" id="KAA0696824.1"/>
    </source>
</evidence>
<dbReference type="Proteomes" id="UP000463138">
    <property type="component" value="Unassembled WGS sequence"/>
</dbReference>
<organism evidence="1 2">
    <name type="scientific">Halopseudomonas laoshanensis</name>
    <dbReference type="NCBI Taxonomy" id="2268758"/>
    <lineage>
        <taxon>Bacteria</taxon>
        <taxon>Pseudomonadati</taxon>
        <taxon>Pseudomonadota</taxon>
        <taxon>Gammaproteobacteria</taxon>
        <taxon>Pseudomonadales</taxon>
        <taxon>Pseudomonadaceae</taxon>
        <taxon>Halopseudomonas</taxon>
    </lineage>
</organism>
<keyword evidence="2" id="KW-1185">Reference proteome</keyword>
<dbReference type="EMBL" id="QOVF01000001">
    <property type="protein sequence ID" value="KAA0696824.1"/>
    <property type="molecule type" value="Genomic_DNA"/>
</dbReference>
<comment type="caution">
    <text evidence="1">The sequence shown here is derived from an EMBL/GenBank/DDBJ whole genome shotgun (WGS) entry which is preliminary data.</text>
</comment>
<accession>A0A7V7KZ35</accession>
<evidence type="ECO:0000313" key="2">
    <source>
        <dbReference type="Proteomes" id="UP000463138"/>
    </source>
</evidence>
<name>A0A7V7KZ35_9GAMM</name>
<protein>
    <submittedName>
        <fullName evidence="1">YkgJ family cysteine cluster protein</fullName>
    </submittedName>
</protein>
<sequence>MSQPSPCLNCGACCATFRVSFYWGETDDSPGGLVPQHLTEQISPFLSCMQGTNQPIPRCTALMGQVGEGVRCNIYEKRSTSCREFAWHGENGLGNEDCQRARARHGLPPLPDVLERIPIVAA</sequence>
<dbReference type="InterPro" id="IPR005358">
    <property type="entry name" value="Puta_zinc/iron-chelating_dom"/>
</dbReference>
<dbReference type="RefSeq" id="WP_149331755.1">
    <property type="nucleotide sequence ID" value="NZ_JBHOFR010000014.1"/>
</dbReference>
<dbReference type="Pfam" id="PF03692">
    <property type="entry name" value="CxxCxxCC"/>
    <property type="match status" value="1"/>
</dbReference>
<dbReference type="AlphaFoldDB" id="A0A7V7KZ35"/>
<gene>
    <name evidence="1" type="ORF">DT594_05765</name>
</gene>